<feature type="region of interest" description="Disordered" evidence="1">
    <location>
        <begin position="65"/>
        <end position="152"/>
    </location>
</feature>
<dbReference type="KEGG" id="dfa:DFA_04124"/>
<reference evidence="4" key="1">
    <citation type="journal article" date="2011" name="Genome Res.">
        <title>Phylogeny-wide analysis of social amoeba genomes highlights ancient origins for complex intercellular communication.</title>
        <authorList>
            <person name="Heidel A.J."/>
            <person name="Lawal H.M."/>
            <person name="Felder M."/>
            <person name="Schilde C."/>
            <person name="Helps N.R."/>
            <person name="Tunggal B."/>
            <person name="Rivero F."/>
            <person name="John U."/>
            <person name="Schleicher M."/>
            <person name="Eichinger L."/>
            <person name="Platzer M."/>
            <person name="Noegel A.A."/>
            <person name="Schaap P."/>
            <person name="Gloeckner G."/>
        </authorList>
    </citation>
    <scope>NUCLEOTIDE SEQUENCE [LARGE SCALE GENOMIC DNA]</scope>
    <source>
        <strain evidence="4">SH3</strain>
    </source>
</reference>
<sequence length="340" mass="39022">MVKIVNGNIIRESSVLTSKSCRRRHSISDILDSRFETIQNLNNNNYNNPKHHVSQHENVKHDELMHRGGGGGGGSVDDLHHHFNNHNHNQHQHQKNSNSQEIIHHQQHQQHQLLQQSKKGLPHSTRLRDGSIAPPCSPAVQQNSYDDVDNNNHHDNDHALSILDKANTYGETVRYFLLGNITRRISRYYKYIDSRMDPMKQRAIIFGIPIPVGLLFLSMLIALVTGGIEILLVDILLIYMGTQFNRLNSNQQQYQQQQPDLNLQQTNGYHHLHHNVANHPIGGHNSHACNQFGHQYHLATNPTFRPLHYNIQSARRNSTSVISRRRGSLTTLSDLNHHKY</sequence>
<gene>
    <name evidence="3" type="ORF">DFA_04124</name>
</gene>
<organism evidence="3 4">
    <name type="scientific">Cavenderia fasciculata</name>
    <name type="common">Slime mold</name>
    <name type="synonym">Dictyostelium fasciculatum</name>
    <dbReference type="NCBI Taxonomy" id="261658"/>
    <lineage>
        <taxon>Eukaryota</taxon>
        <taxon>Amoebozoa</taxon>
        <taxon>Evosea</taxon>
        <taxon>Eumycetozoa</taxon>
        <taxon>Dictyostelia</taxon>
        <taxon>Acytosteliales</taxon>
        <taxon>Cavenderiaceae</taxon>
        <taxon>Cavenderia</taxon>
    </lineage>
</organism>
<evidence type="ECO:0000256" key="1">
    <source>
        <dbReference type="SAM" id="MobiDB-lite"/>
    </source>
</evidence>
<feature type="compositionally biased region" description="Basic residues" evidence="1">
    <location>
        <begin position="82"/>
        <end position="94"/>
    </location>
</feature>
<dbReference type="RefSeq" id="XP_004366533.1">
    <property type="nucleotide sequence ID" value="XM_004366476.1"/>
</dbReference>
<evidence type="ECO:0000256" key="2">
    <source>
        <dbReference type="SAM" id="Phobius"/>
    </source>
</evidence>
<keyword evidence="2" id="KW-0472">Membrane</keyword>
<dbReference type="AlphaFoldDB" id="F4Q1C8"/>
<protein>
    <submittedName>
        <fullName evidence="3">Uncharacterized protein</fullName>
    </submittedName>
</protein>
<feature type="transmembrane region" description="Helical" evidence="2">
    <location>
        <begin position="203"/>
        <end position="224"/>
    </location>
</feature>
<dbReference type="Proteomes" id="UP000007797">
    <property type="component" value="Unassembled WGS sequence"/>
</dbReference>
<keyword evidence="2" id="KW-0812">Transmembrane</keyword>
<evidence type="ECO:0000313" key="3">
    <source>
        <dbReference type="EMBL" id="EGG18629.1"/>
    </source>
</evidence>
<dbReference type="GeneID" id="14870341"/>
<evidence type="ECO:0000313" key="4">
    <source>
        <dbReference type="Proteomes" id="UP000007797"/>
    </source>
</evidence>
<accession>F4Q1C8</accession>
<dbReference type="EMBL" id="GL883018">
    <property type="protein sequence ID" value="EGG18629.1"/>
    <property type="molecule type" value="Genomic_DNA"/>
</dbReference>
<proteinExistence type="predicted"/>
<keyword evidence="4" id="KW-1185">Reference proteome</keyword>
<name>F4Q1C8_CACFS</name>
<keyword evidence="2" id="KW-1133">Transmembrane helix</keyword>